<dbReference type="GO" id="GO:0000976">
    <property type="term" value="F:transcription cis-regulatory region binding"/>
    <property type="evidence" value="ECO:0007669"/>
    <property type="project" value="TreeGrafter"/>
</dbReference>
<evidence type="ECO:0000313" key="7">
    <source>
        <dbReference type="Proteomes" id="UP000295621"/>
    </source>
</evidence>
<dbReference type="Pfam" id="PF00440">
    <property type="entry name" value="TetR_N"/>
    <property type="match status" value="1"/>
</dbReference>
<dbReference type="PANTHER" id="PTHR30055:SF234">
    <property type="entry name" value="HTH-TYPE TRANSCRIPTIONAL REGULATOR BETI"/>
    <property type="match status" value="1"/>
</dbReference>
<keyword evidence="1" id="KW-0805">Transcription regulation</keyword>
<comment type="caution">
    <text evidence="6">The sequence shown here is derived from an EMBL/GenBank/DDBJ whole genome shotgun (WGS) entry which is preliminary data.</text>
</comment>
<sequence length="334" mass="34203">MVRLTRAQTRERTRTGVLAAARAEFAAHGYRDATIDAIADRAGLTRGAVYSNFAGKRALYLSVLAAGAEAASSGARVAEVRSPREALGAIARTWTGSGLAADVLDDEPARTAYAQLLALESLVLGLALERLGRPGRGVRAAATALTLLAGAHHLGAAAPGFPDPFDVVAACELLADLPPDHGWPPLYVEYVSPALPADDPWPAELPPAGGHGVVHVLGLRRLEAAEESARAATGSEVTIAIVTGDPEELQPLARLVLARLHGTLARAIPEPARPPLRLLLGHDADALVAAAGLTTAGDDTEAAVRIAGGRIVARATGRGAGHAASHAPAVGAPR</sequence>
<dbReference type="PANTHER" id="PTHR30055">
    <property type="entry name" value="HTH-TYPE TRANSCRIPTIONAL REGULATOR RUTR"/>
    <property type="match status" value="1"/>
</dbReference>
<keyword evidence="7" id="KW-1185">Reference proteome</keyword>
<dbReference type="SUPFAM" id="SSF46689">
    <property type="entry name" value="Homeodomain-like"/>
    <property type="match status" value="1"/>
</dbReference>
<protein>
    <submittedName>
        <fullName evidence="6">TetR/AcrR family transcriptional regulator</fullName>
    </submittedName>
</protein>
<reference evidence="6 7" key="1">
    <citation type="submission" date="2019-02" db="EMBL/GenBank/DDBJ databases">
        <title>Draft genome sequences of novel Actinobacteria.</title>
        <authorList>
            <person name="Sahin N."/>
            <person name="Ay H."/>
            <person name="Saygin H."/>
        </authorList>
    </citation>
    <scope>NUCLEOTIDE SEQUENCE [LARGE SCALE GENOMIC DNA]</scope>
    <source>
        <strain evidence="6 7">KC603</strain>
    </source>
</reference>
<evidence type="ECO:0000256" key="3">
    <source>
        <dbReference type="ARBA" id="ARBA00023163"/>
    </source>
</evidence>
<keyword evidence="2 4" id="KW-0238">DNA-binding</keyword>
<evidence type="ECO:0000313" key="6">
    <source>
        <dbReference type="EMBL" id="TDC52648.1"/>
    </source>
</evidence>
<dbReference type="GO" id="GO:0003700">
    <property type="term" value="F:DNA-binding transcription factor activity"/>
    <property type="evidence" value="ECO:0007669"/>
    <property type="project" value="TreeGrafter"/>
</dbReference>
<dbReference type="InterPro" id="IPR001647">
    <property type="entry name" value="HTH_TetR"/>
</dbReference>
<dbReference type="OrthoDB" id="3813186at2"/>
<dbReference type="EMBL" id="SMKL01000014">
    <property type="protein sequence ID" value="TDC52648.1"/>
    <property type="molecule type" value="Genomic_DNA"/>
</dbReference>
<organism evidence="6 7">
    <name type="scientific">Jiangella ureilytica</name>
    <dbReference type="NCBI Taxonomy" id="2530374"/>
    <lineage>
        <taxon>Bacteria</taxon>
        <taxon>Bacillati</taxon>
        <taxon>Actinomycetota</taxon>
        <taxon>Actinomycetes</taxon>
        <taxon>Jiangellales</taxon>
        <taxon>Jiangellaceae</taxon>
        <taxon>Jiangella</taxon>
    </lineage>
</organism>
<accession>A0A4R4RRP3</accession>
<feature type="DNA-binding region" description="H-T-H motif" evidence="4">
    <location>
        <begin position="34"/>
        <end position="53"/>
    </location>
</feature>
<evidence type="ECO:0000256" key="4">
    <source>
        <dbReference type="PROSITE-ProRule" id="PRU00335"/>
    </source>
</evidence>
<name>A0A4R4RRP3_9ACTN</name>
<proteinExistence type="predicted"/>
<dbReference type="RefSeq" id="WP_131981327.1">
    <property type="nucleotide sequence ID" value="NZ_SMKL01000014.1"/>
</dbReference>
<dbReference type="PRINTS" id="PR00455">
    <property type="entry name" value="HTHTETR"/>
</dbReference>
<feature type="domain" description="HTH tetR-type" evidence="5">
    <location>
        <begin position="11"/>
        <end position="71"/>
    </location>
</feature>
<dbReference type="PROSITE" id="PS50977">
    <property type="entry name" value="HTH_TETR_2"/>
    <property type="match status" value="1"/>
</dbReference>
<gene>
    <name evidence="6" type="ORF">E1212_08660</name>
</gene>
<evidence type="ECO:0000256" key="1">
    <source>
        <dbReference type="ARBA" id="ARBA00023015"/>
    </source>
</evidence>
<dbReference type="Proteomes" id="UP000295621">
    <property type="component" value="Unassembled WGS sequence"/>
</dbReference>
<dbReference type="AlphaFoldDB" id="A0A4R4RRP3"/>
<evidence type="ECO:0000259" key="5">
    <source>
        <dbReference type="PROSITE" id="PS50977"/>
    </source>
</evidence>
<dbReference type="Gene3D" id="1.10.357.10">
    <property type="entry name" value="Tetracycline Repressor, domain 2"/>
    <property type="match status" value="1"/>
</dbReference>
<dbReference type="InterPro" id="IPR050109">
    <property type="entry name" value="HTH-type_TetR-like_transc_reg"/>
</dbReference>
<evidence type="ECO:0000256" key="2">
    <source>
        <dbReference type="ARBA" id="ARBA00023125"/>
    </source>
</evidence>
<keyword evidence="3" id="KW-0804">Transcription</keyword>
<dbReference type="InterPro" id="IPR009057">
    <property type="entry name" value="Homeodomain-like_sf"/>
</dbReference>